<dbReference type="KEGG" id="dpc:A6048_03225"/>
<name>A0AAD0NMR8_9ACTN</name>
<feature type="signal peptide" evidence="1">
    <location>
        <begin position="1"/>
        <end position="27"/>
    </location>
</feature>
<accession>A0AAD0NMR8</accession>
<dbReference type="RefSeq" id="WP_107748754.1">
    <property type="nucleotide sequence ID" value="NZ_CP015453.1"/>
</dbReference>
<evidence type="ECO:0000256" key="1">
    <source>
        <dbReference type="SAM" id="SignalP"/>
    </source>
</evidence>
<gene>
    <name evidence="2" type="ORF">A6048_03225</name>
</gene>
<keyword evidence="1" id="KW-0732">Signal</keyword>
<evidence type="ECO:0000313" key="2">
    <source>
        <dbReference type="EMBL" id="AWH94676.1"/>
    </source>
</evidence>
<evidence type="ECO:0000313" key="3">
    <source>
        <dbReference type="Proteomes" id="UP000244903"/>
    </source>
</evidence>
<dbReference type="AlphaFoldDB" id="A0AAD0NMR8"/>
<dbReference type="InterPro" id="IPR006311">
    <property type="entry name" value="TAT_signal"/>
</dbReference>
<organism evidence="2 3">
    <name type="scientific">Dietzia psychralcaliphila</name>
    <dbReference type="NCBI Taxonomy" id="139021"/>
    <lineage>
        <taxon>Bacteria</taxon>
        <taxon>Bacillati</taxon>
        <taxon>Actinomycetota</taxon>
        <taxon>Actinomycetes</taxon>
        <taxon>Mycobacteriales</taxon>
        <taxon>Dietziaceae</taxon>
        <taxon>Dietzia</taxon>
    </lineage>
</organism>
<dbReference type="EMBL" id="CP015453">
    <property type="protein sequence ID" value="AWH94676.1"/>
    <property type="molecule type" value="Genomic_DNA"/>
</dbReference>
<keyword evidence="3" id="KW-1185">Reference proteome</keyword>
<sequence length="229" mass="21762">MTSPRTAVRTAAVLGATAALTFAGAGAATAVTPAAPVVDGNTISVTFETDGLVDGDTCVAVAAPTSSAAAIAAQLEALSSLNADAILDLVSGNTELTALRGGPLNSPVAVITSLTGDVTVSATVDSNVYAVVTYCLLGEANVAGPVLVGDPLDAIQGSIGGLSTEDTLGTLSAATGEGDDSGLGSVLGLLGGGEAGGELGLDALSSAMGGEAGGELNLDTLSAAGDTEN</sequence>
<reference evidence="2 3" key="1">
    <citation type="submission" date="2016-04" db="EMBL/GenBank/DDBJ databases">
        <title>Complete genome sequence of the haloalkaliphilic hydrocarbon-degrading bacterium Dietzia psychralcaliphila ILA-1T, isolated from a drain of a fish product-processing plant.</title>
        <authorList>
            <person name="Zhao J."/>
            <person name="Hu B."/>
            <person name="Geng S."/>
            <person name="Nie Y."/>
            <person name="Tang Y."/>
        </authorList>
    </citation>
    <scope>NUCLEOTIDE SEQUENCE [LARGE SCALE GENOMIC DNA]</scope>
    <source>
        <strain evidence="2 3">ILA-1</strain>
    </source>
</reference>
<protein>
    <submittedName>
        <fullName evidence="2">Uncharacterized protein</fullName>
    </submittedName>
</protein>
<proteinExistence type="predicted"/>
<feature type="chain" id="PRO_5042119190" evidence="1">
    <location>
        <begin position="28"/>
        <end position="229"/>
    </location>
</feature>
<dbReference type="PROSITE" id="PS51318">
    <property type="entry name" value="TAT"/>
    <property type="match status" value="1"/>
</dbReference>
<dbReference type="Proteomes" id="UP000244903">
    <property type="component" value="Chromosome"/>
</dbReference>